<dbReference type="OrthoDB" id="9796085at2"/>
<reference evidence="2" key="1">
    <citation type="submission" date="2015-07" db="EMBL/GenBank/DDBJ databases">
        <title>Draft genome sequence of the purine-degrading Gottschalkia purinilyticum DSM 1384 (formerly Clostridium purinilyticum).</title>
        <authorList>
            <person name="Poehlein A."/>
            <person name="Schiel-Bengelsdorf B."/>
            <person name="Bengelsdorf F.R."/>
            <person name="Daniel R."/>
            <person name="Duerre P."/>
        </authorList>
    </citation>
    <scope>NUCLEOTIDE SEQUENCE [LARGE SCALE GENOMIC DNA]</scope>
    <source>
        <strain evidence="2">DSM 1384</strain>
    </source>
</reference>
<name>A0A0L0W816_GOTPU</name>
<proteinExistence type="predicted"/>
<evidence type="ECO:0000313" key="1">
    <source>
        <dbReference type="EMBL" id="KNF07684.1"/>
    </source>
</evidence>
<dbReference type="GO" id="GO:0019441">
    <property type="term" value="P:L-tryptophan catabolic process to kynurenine"/>
    <property type="evidence" value="ECO:0007669"/>
    <property type="project" value="InterPro"/>
</dbReference>
<protein>
    <submittedName>
        <fullName evidence="1">Putative metal-dependent hydrolase</fullName>
    </submittedName>
</protein>
<dbReference type="EMBL" id="LGSS01000013">
    <property type="protein sequence ID" value="KNF07684.1"/>
    <property type="molecule type" value="Genomic_DNA"/>
</dbReference>
<dbReference type="SUPFAM" id="SSF102198">
    <property type="entry name" value="Putative cyclase"/>
    <property type="match status" value="1"/>
</dbReference>
<dbReference type="STRING" id="1503.CLPU_13c00260"/>
<dbReference type="GO" id="GO:0004061">
    <property type="term" value="F:arylformamidase activity"/>
    <property type="evidence" value="ECO:0007669"/>
    <property type="project" value="InterPro"/>
</dbReference>
<evidence type="ECO:0000313" key="2">
    <source>
        <dbReference type="Proteomes" id="UP000037267"/>
    </source>
</evidence>
<keyword evidence="2" id="KW-1185">Reference proteome</keyword>
<dbReference type="InterPro" id="IPR007325">
    <property type="entry name" value="KFase/CYL"/>
</dbReference>
<dbReference type="Pfam" id="PF04199">
    <property type="entry name" value="Cyclase"/>
    <property type="match status" value="1"/>
</dbReference>
<dbReference type="RefSeq" id="WP_050355983.1">
    <property type="nucleotide sequence ID" value="NZ_LGSS01000013.1"/>
</dbReference>
<keyword evidence="1" id="KW-0378">Hydrolase</keyword>
<dbReference type="Gene3D" id="3.50.30.50">
    <property type="entry name" value="Putative cyclase"/>
    <property type="match status" value="1"/>
</dbReference>
<sequence>MIIDLTTKINHELINAWLDTQENKRIATGHVGTHLDTYQKSNIPLEYFERTGVLFDVSEIESERDIAISDIEHIKIPENSFVLFRTKQIEKYEYGTKEYFHDHPQLSHDLIDYLINKKISFIGIDCSGIRRGDEHTPADIRCEENGIYVIENLCNLQNLSNAPFTVYTMWLDDEVATGLKCRVIVKQ</sequence>
<dbReference type="AlphaFoldDB" id="A0A0L0W816"/>
<organism evidence="1 2">
    <name type="scientific">Gottschalkia purinilytica</name>
    <name type="common">Clostridium purinilyticum</name>
    <dbReference type="NCBI Taxonomy" id="1503"/>
    <lineage>
        <taxon>Bacteria</taxon>
        <taxon>Bacillati</taxon>
        <taxon>Bacillota</taxon>
        <taxon>Tissierellia</taxon>
        <taxon>Tissierellales</taxon>
        <taxon>Gottschalkiaceae</taxon>
        <taxon>Gottschalkia</taxon>
    </lineage>
</organism>
<accession>A0A0L0W816</accession>
<dbReference type="PANTHER" id="PTHR31118:SF32">
    <property type="entry name" value="KYNURENINE FORMAMIDASE"/>
    <property type="match status" value="1"/>
</dbReference>
<gene>
    <name evidence="1" type="ORF">CLPU_13c00260</name>
</gene>
<dbReference type="InterPro" id="IPR037175">
    <property type="entry name" value="KFase_sf"/>
</dbReference>
<comment type="caution">
    <text evidence="1">The sequence shown here is derived from an EMBL/GenBank/DDBJ whole genome shotgun (WGS) entry which is preliminary data.</text>
</comment>
<dbReference type="PANTHER" id="PTHR31118">
    <property type="entry name" value="CYCLASE-LIKE PROTEIN 2"/>
    <property type="match status" value="1"/>
</dbReference>
<dbReference type="Proteomes" id="UP000037267">
    <property type="component" value="Unassembled WGS sequence"/>
</dbReference>
<dbReference type="PATRIC" id="fig|1503.3.peg.417"/>